<dbReference type="Proteomes" id="UP000663671">
    <property type="component" value="Chromosome 2"/>
</dbReference>
<evidence type="ECO:0000313" key="2">
    <source>
        <dbReference type="Proteomes" id="UP000663671"/>
    </source>
</evidence>
<reference evidence="1" key="1">
    <citation type="submission" date="2021-01" db="EMBL/GenBank/DDBJ databases">
        <title>Chromosome-level genome assembly of a human fungal pathogen reveals clustering of transcriptionally co-regulated genes.</title>
        <authorList>
            <person name="Voorhies M."/>
            <person name="Cohen S."/>
            <person name="Shea T.P."/>
            <person name="Petrus S."/>
            <person name="Munoz J.F."/>
            <person name="Poplawski S."/>
            <person name="Goldman W.E."/>
            <person name="Michael T."/>
            <person name="Cuomo C.A."/>
            <person name="Sil A."/>
            <person name="Beyhan S."/>
        </authorList>
    </citation>
    <scope>NUCLEOTIDE SEQUENCE</scope>
    <source>
        <strain evidence="1">WU24</strain>
    </source>
</reference>
<organism evidence="1 2">
    <name type="scientific">Ajellomyces capsulatus</name>
    <name type="common">Darling's disease fungus</name>
    <name type="synonym">Histoplasma capsulatum</name>
    <dbReference type="NCBI Taxonomy" id="5037"/>
    <lineage>
        <taxon>Eukaryota</taxon>
        <taxon>Fungi</taxon>
        <taxon>Dikarya</taxon>
        <taxon>Ascomycota</taxon>
        <taxon>Pezizomycotina</taxon>
        <taxon>Eurotiomycetes</taxon>
        <taxon>Eurotiomycetidae</taxon>
        <taxon>Onygenales</taxon>
        <taxon>Ajellomycetaceae</taxon>
        <taxon>Histoplasma</taxon>
    </lineage>
</organism>
<gene>
    <name evidence="1" type="ORF">I7I51_09165</name>
</gene>
<name>A0A8A1M0Z0_AJECA</name>
<protein>
    <submittedName>
        <fullName evidence="1">Uncharacterized protein</fullName>
    </submittedName>
</protein>
<dbReference type="AlphaFoldDB" id="A0A8A1M0Z0"/>
<proteinExistence type="predicted"/>
<sequence>MSPTKRLKNLGLAKEYAWVNVTSRNALGLLTRTTSWFPGAKYRIRSASGNFFIHTKAIEFGQEATLDVFSPLGGLTNAHLSKHSAGQASNIPEKQTVVNRQTAVDRPLRIATNYDITTGYIYRASGQKTFDKSRQCELVKDVATDLMSAFSLVLKNNIGSMGTKAK</sequence>
<evidence type="ECO:0000313" key="1">
    <source>
        <dbReference type="EMBL" id="QSS59729.1"/>
    </source>
</evidence>
<dbReference type="VEuPathDB" id="FungiDB:I7I51_09165"/>
<accession>A0A8A1M0Z0</accession>
<dbReference type="EMBL" id="CP069109">
    <property type="protein sequence ID" value="QSS59729.1"/>
    <property type="molecule type" value="Genomic_DNA"/>
</dbReference>
<dbReference type="OrthoDB" id="10298517at2759"/>